<evidence type="ECO:0000256" key="2">
    <source>
        <dbReference type="ARBA" id="ARBA00022574"/>
    </source>
</evidence>
<dbReference type="AlphaFoldDB" id="A0A0T6B8T2"/>
<dbReference type="PANTHER" id="PTHR10253">
    <property type="entry name" value="POLYCOMB PROTEIN"/>
    <property type="match status" value="1"/>
</dbReference>
<dbReference type="SUPFAM" id="SSF50978">
    <property type="entry name" value="WD40 repeat-like"/>
    <property type="match status" value="1"/>
</dbReference>
<evidence type="ECO:0000256" key="5">
    <source>
        <dbReference type="ARBA" id="ARBA00023163"/>
    </source>
</evidence>
<keyword evidence="5" id="KW-0804">Transcription</keyword>
<sequence>MRNLVCSICYGLLAKGKEKSVTFAVFCNSVCPSVKILALGNQAGKIFVWDLDVCDPTQAKCYTLQHPRCTSAVRQTSLSRNGNVLLCVCDDGTIWRWDRIA</sequence>
<dbReference type="InterPro" id="IPR036322">
    <property type="entry name" value="WD40_repeat_dom_sf"/>
</dbReference>
<keyword evidence="2" id="KW-0853">WD repeat</keyword>
<dbReference type="Proteomes" id="UP000051574">
    <property type="component" value="Unassembled WGS sequence"/>
</dbReference>
<keyword evidence="4" id="KW-0805">Transcription regulation</keyword>
<dbReference type="InterPro" id="IPR001680">
    <property type="entry name" value="WD40_rpt"/>
</dbReference>
<name>A0A0T6B8T2_9SCAR</name>
<evidence type="ECO:0000256" key="4">
    <source>
        <dbReference type="ARBA" id="ARBA00023015"/>
    </source>
</evidence>
<dbReference type="Gene3D" id="2.130.10.10">
    <property type="entry name" value="YVTN repeat-like/Quinoprotein amine dehydrogenase"/>
    <property type="match status" value="1"/>
</dbReference>
<evidence type="ECO:0000313" key="6">
    <source>
        <dbReference type="EMBL" id="KRT83752.1"/>
    </source>
</evidence>
<comment type="caution">
    <text evidence="6">The sequence shown here is derived from an EMBL/GenBank/DDBJ whole genome shotgun (WGS) entry which is preliminary data.</text>
</comment>
<evidence type="ECO:0000256" key="3">
    <source>
        <dbReference type="ARBA" id="ARBA00022737"/>
    </source>
</evidence>
<accession>A0A0T6B8T2</accession>
<comment type="similarity">
    <text evidence="1">Belongs to the WD repeat ESC family.</text>
</comment>
<protein>
    <submittedName>
        <fullName evidence="6">WD40 domain-containing protein</fullName>
    </submittedName>
</protein>
<dbReference type="InterPro" id="IPR015943">
    <property type="entry name" value="WD40/YVTN_repeat-like_dom_sf"/>
</dbReference>
<gene>
    <name evidence="6" type="ORF">AMK59_4167</name>
</gene>
<keyword evidence="7" id="KW-1185">Reference proteome</keyword>
<proteinExistence type="inferred from homology"/>
<reference evidence="6 7" key="1">
    <citation type="submission" date="2015-09" db="EMBL/GenBank/DDBJ databases">
        <title>Draft genome of the scarab beetle Oryctes borbonicus.</title>
        <authorList>
            <person name="Meyer J.M."/>
            <person name="Markov G.V."/>
            <person name="Baskaran P."/>
            <person name="Herrmann M."/>
            <person name="Sommer R.J."/>
            <person name="Roedelsperger C."/>
        </authorList>
    </citation>
    <scope>NUCLEOTIDE SEQUENCE [LARGE SCALE GENOMIC DNA]</scope>
    <source>
        <strain evidence="6">OB123</strain>
        <tissue evidence="6">Whole animal</tissue>
    </source>
</reference>
<evidence type="ECO:0000256" key="1">
    <source>
        <dbReference type="ARBA" id="ARBA00008075"/>
    </source>
</evidence>
<keyword evidence="3" id="KW-0677">Repeat</keyword>
<dbReference type="SMART" id="SM00320">
    <property type="entry name" value="WD40"/>
    <property type="match status" value="2"/>
</dbReference>
<dbReference type="InterPro" id="IPR051243">
    <property type="entry name" value="PcG_WD-repeat"/>
</dbReference>
<evidence type="ECO:0000313" key="7">
    <source>
        <dbReference type="Proteomes" id="UP000051574"/>
    </source>
</evidence>
<dbReference type="OrthoDB" id="7318948at2759"/>
<organism evidence="6 7">
    <name type="scientific">Oryctes borbonicus</name>
    <dbReference type="NCBI Taxonomy" id="1629725"/>
    <lineage>
        <taxon>Eukaryota</taxon>
        <taxon>Metazoa</taxon>
        <taxon>Ecdysozoa</taxon>
        <taxon>Arthropoda</taxon>
        <taxon>Hexapoda</taxon>
        <taxon>Insecta</taxon>
        <taxon>Pterygota</taxon>
        <taxon>Neoptera</taxon>
        <taxon>Endopterygota</taxon>
        <taxon>Coleoptera</taxon>
        <taxon>Polyphaga</taxon>
        <taxon>Scarabaeiformia</taxon>
        <taxon>Scarabaeidae</taxon>
        <taxon>Dynastinae</taxon>
        <taxon>Oryctes</taxon>
    </lineage>
</organism>
<dbReference type="EMBL" id="LJIG01009102">
    <property type="protein sequence ID" value="KRT83752.1"/>
    <property type="molecule type" value="Genomic_DNA"/>
</dbReference>